<feature type="domain" description="Aminoglycoside phosphotransferase" evidence="1">
    <location>
        <begin position="196"/>
        <end position="252"/>
    </location>
</feature>
<dbReference type="SUPFAM" id="SSF56112">
    <property type="entry name" value="Protein kinase-like (PK-like)"/>
    <property type="match status" value="1"/>
</dbReference>
<comment type="caution">
    <text evidence="2">The sequence shown here is derived from an EMBL/GenBank/DDBJ whole genome shotgun (WGS) entry which is preliminary data.</text>
</comment>
<protein>
    <submittedName>
        <fullName evidence="2">Phosphotransferase enzyme family protein</fullName>
    </submittedName>
</protein>
<dbReference type="AlphaFoldDB" id="A0A5N5QNY0"/>
<dbReference type="Proteomes" id="UP000383932">
    <property type="component" value="Unassembled WGS sequence"/>
</dbReference>
<dbReference type="GO" id="GO:0016740">
    <property type="term" value="F:transferase activity"/>
    <property type="evidence" value="ECO:0007669"/>
    <property type="project" value="UniProtKB-KW"/>
</dbReference>
<evidence type="ECO:0000313" key="3">
    <source>
        <dbReference type="Proteomes" id="UP000383932"/>
    </source>
</evidence>
<dbReference type="InterPro" id="IPR002575">
    <property type="entry name" value="Aminoglycoside_PTrfase"/>
</dbReference>
<evidence type="ECO:0000259" key="1">
    <source>
        <dbReference type="Pfam" id="PF01636"/>
    </source>
</evidence>
<keyword evidence="3" id="KW-1185">Reference proteome</keyword>
<dbReference type="Gene3D" id="3.90.1200.10">
    <property type="match status" value="1"/>
</dbReference>
<proteinExistence type="predicted"/>
<name>A0A5N5QNY0_9AGAM</name>
<accession>A0A5N5QNY0</accession>
<evidence type="ECO:0000313" key="2">
    <source>
        <dbReference type="EMBL" id="KAB5593394.1"/>
    </source>
</evidence>
<sequence>MTIPLTFDFTPALIALDPHHRYTATPLSGGLVNITVRIHISSTTEEHECAFAHANSVIEARALALLSQPSLNAYTQSVVTTPKLIHHNPDLNILLMSDLGDAPTLDQWLCSDSVKDLDLDVIADVGRQFGEFFAHLGNIYKRPKTLEETSLDLAKHFFNPATLSFVRDNVILGVESNLLKCGIDPTDASALGKICLEAHERKQKPTTSKVFGLGDCWPKSLLIGRNLELGVVDWEFAGVVEPLADLAQISAHLYLLYQTSSVEVKPRVKAYTSAMLRAHYAQSPRWQYVSQHRVDAWVLLGQEVVNNAVETNWWGEDEARRQVQMKELVKSGSHFIRGARKRGAEEGALFEELFEELG</sequence>
<keyword evidence="2" id="KW-0808">Transferase</keyword>
<dbReference type="Pfam" id="PF01636">
    <property type="entry name" value="APH"/>
    <property type="match status" value="1"/>
</dbReference>
<dbReference type="EMBL" id="SSOP01000038">
    <property type="protein sequence ID" value="KAB5593394.1"/>
    <property type="molecule type" value="Genomic_DNA"/>
</dbReference>
<dbReference type="OrthoDB" id="25129at2759"/>
<gene>
    <name evidence="2" type="ORF">CTheo_3132</name>
</gene>
<organism evidence="2 3">
    <name type="scientific">Ceratobasidium theobromae</name>
    <dbReference type="NCBI Taxonomy" id="1582974"/>
    <lineage>
        <taxon>Eukaryota</taxon>
        <taxon>Fungi</taxon>
        <taxon>Dikarya</taxon>
        <taxon>Basidiomycota</taxon>
        <taxon>Agaricomycotina</taxon>
        <taxon>Agaricomycetes</taxon>
        <taxon>Cantharellales</taxon>
        <taxon>Ceratobasidiaceae</taxon>
        <taxon>Ceratobasidium</taxon>
    </lineage>
</organism>
<reference evidence="2 3" key="1">
    <citation type="journal article" date="2019" name="Fungal Biol. Biotechnol.">
        <title>Draft genome sequence of fastidious pathogen Ceratobasidium theobromae, which causes vascular-streak dieback in Theobroma cacao.</title>
        <authorList>
            <person name="Ali S.S."/>
            <person name="Asman A."/>
            <person name="Shao J."/>
            <person name="Firmansyah A.P."/>
            <person name="Susilo A.W."/>
            <person name="Rosmana A."/>
            <person name="McMahon P."/>
            <person name="Junaid M."/>
            <person name="Guest D."/>
            <person name="Kheng T.Y."/>
            <person name="Meinhardt L.W."/>
            <person name="Bailey B.A."/>
        </authorList>
    </citation>
    <scope>NUCLEOTIDE SEQUENCE [LARGE SCALE GENOMIC DNA]</scope>
    <source>
        <strain evidence="2 3">CT2</strain>
    </source>
</reference>
<dbReference type="InterPro" id="IPR011009">
    <property type="entry name" value="Kinase-like_dom_sf"/>
</dbReference>